<evidence type="ECO:0000313" key="4">
    <source>
        <dbReference type="EMBL" id="GIU66800.1"/>
    </source>
</evidence>
<dbReference type="InterPro" id="IPR015424">
    <property type="entry name" value="PyrdxlP-dep_Trfase"/>
</dbReference>
<evidence type="ECO:0000256" key="1">
    <source>
        <dbReference type="ARBA" id="ARBA00001933"/>
    </source>
</evidence>
<protein>
    <submittedName>
        <fullName evidence="4">Aspartate aminotransferase family protein</fullName>
    </submittedName>
</protein>
<dbReference type="InterPro" id="IPR015422">
    <property type="entry name" value="PyrdxlP-dep_Trfase_small"/>
</dbReference>
<accession>A0ABQ4PV40</accession>
<comment type="similarity">
    <text evidence="3">Belongs to the class-III pyridoxal-phosphate-dependent aminotransferase family.</text>
</comment>
<gene>
    <name evidence="4" type="ORF">PsB1_0954</name>
</gene>
<dbReference type="RefSeq" id="WP_284359433.1">
    <property type="nucleotide sequence ID" value="NZ_BPFZ01000004.1"/>
</dbReference>
<dbReference type="GO" id="GO:0008483">
    <property type="term" value="F:transaminase activity"/>
    <property type="evidence" value="ECO:0007669"/>
    <property type="project" value="UniProtKB-KW"/>
</dbReference>
<keyword evidence="4" id="KW-0032">Aminotransferase</keyword>
<dbReference type="Gene3D" id="3.90.1150.10">
    <property type="entry name" value="Aspartate Aminotransferase, domain 1"/>
    <property type="match status" value="1"/>
</dbReference>
<dbReference type="EMBL" id="BPFZ01000004">
    <property type="protein sequence ID" value="GIU66800.1"/>
    <property type="molecule type" value="Genomic_DNA"/>
</dbReference>
<dbReference type="NCBIfam" id="NF005453">
    <property type="entry name" value="PRK07046.1"/>
    <property type="match status" value="1"/>
</dbReference>
<keyword evidence="2 3" id="KW-0663">Pyridoxal phosphate</keyword>
<keyword evidence="4" id="KW-0808">Transferase</keyword>
<sequence length="447" mass="48596">MSINRDKLNEFLVRERDVYRQQRPKSAARAQHNNGFFGSVPQHWMLDWPTPFPLILDHAKGTSLTDLDGNTMIDLCLGDSGAMFGHNPEPISQALIRQSRRGLTTMLPSNEVAEVGQLLQERFGLPYWQVTLCASDANRFALRAARAITKRQKILVFDGCYHGAVDETAVAYVDGQTRAKPSLWGQAYDLAKVSRCIPFNDMAILEAALVPRDIACVIMEPALTNCGMIAPLPGFLDTVRRLSRENGSLLLMDETHTLSTGPGGWTKTYGLDPDIWVAGKAVAGGVPSGLWGFTEAVKGGLDKVRAEWPPGHSGVGTTLSGSPLQMAALHACLKDVMTPATYASMIDSAKALEAGILKVIQDFKLPWSVIRLGARLETVFAPTLPTNAADMRATFDKNLEAGIHLGLLNRGFLVTPFHNMVLAGPDLPKHAPNSYSNALTSIISQII</sequence>
<dbReference type="PANTHER" id="PTHR43713">
    <property type="entry name" value="GLUTAMATE-1-SEMIALDEHYDE 2,1-AMINOMUTASE"/>
    <property type="match status" value="1"/>
</dbReference>
<dbReference type="Proteomes" id="UP001161064">
    <property type="component" value="Unassembled WGS sequence"/>
</dbReference>
<dbReference type="InterPro" id="IPR015421">
    <property type="entry name" value="PyrdxlP-dep_Trfase_major"/>
</dbReference>
<dbReference type="InterPro" id="IPR005814">
    <property type="entry name" value="Aminotrans_3"/>
</dbReference>
<dbReference type="Pfam" id="PF00202">
    <property type="entry name" value="Aminotran_3"/>
    <property type="match status" value="1"/>
</dbReference>
<name>A0ABQ4PV40_9PROT</name>
<dbReference type="PANTHER" id="PTHR43713:SF3">
    <property type="entry name" value="GLUTAMATE-1-SEMIALDEHYDE 2,1-AMINOMUTASE 1, CHLOROPLASTIC-RELATED"/>
    <property type="match status" value="1"/>
</dbReference>
<reference evidence="4" key="1">
    <citation type="submission" date="2021-05" db="EMBL/GenBank/DDBJ databases">
        <authorList>
            <person name="Tanabe Y."/>
        </authorList>
    </citation>
    <scope>NUCLEOTIDE SEQUENCE</scope>
    <source>
        <strain evidence="4">BOTRYCO-1</strain>
    </source>
</reference>
<evidence type="ECO:0000313" key="5">
    <source>
        <dbReference type="Proteomes" id="UP001161064"/>
    </source>
</evidence>
<comment type="cofactor">
    <cofactor evidence="1">
        <name>pyridoxal 5'-phosphate</name>
        <dbReference type="ChEBI" id="CHEBI:597326"/>
    </cofactor>
</comment>
<comment type="caution">
    <text evidence="4">The sequence shown here is derived from an EMBL/GenBank/DDBJ whole genome shotgun (WGS) entry which is preliminary data.</text>
</comment>
<evidence type="ECO:0000256" key="2">
    <source>
        <dbReference type="ARBA" id="ARBA00022898"/>
    </source>
</evidence>
<evidence type="ECO:0000256" key="3">
    <source>
        <dbReference type="RuleBase" id="RU003560"/>
    </source>
</evidence>
<keyword evidence="5" id="KW-1185">Reference proteome</keyword>
<dbReference type="Gene3D" id="3.40.640.10">
    <property type="entry name" value="Type I PLP-dependent aspartate aminotransferase-like (Major domain)"/>
    <property type="match status" value="1"/>
</dbReference>
<proteinExistence type="inferred from homology"/>
<reference evidence="4" key="2">
    <citation type="journal article" date="2023" name="ISME Commun">
        <title>Characterization of a bloom-associated alphaproteobacterial lineage, 'Candidatus Phycosocius': insights into freshwater algal-bacterial interactions.</title>
        <authorList>
            <person name="Tanabe Y."/>
            <person name="Yamaguchi H."/>
            <person name="Yoshida M."/>
            <person name="Kai A."/>
            <person name="Okazaki Y."/>
        </authorList>
    </citation>
    <scope>NUCLEOTIDE SEQUENCE</scope>
    <source>
        <strain evidence="4">BOTRYCO-1</strain>
    </source>
</reference>
<dbReference type="SUPFAM" id="SSF53383">
    <property type="entry name" value="PLP-dependent transferases"/>
    <property type="match status" value="1"/>
</dbReference>
<organism evidence="4 5">
    <name type="scientific">Candidatus Phycosocius spiralis</name>
    <dbReference type="NCBI Taxonomy" id="2815099"/>
    <lineage>
        <taxon>Bacteria</taxon>
        <taxon>Pseudomonadati</taxon>
        <taxon>Pseudomonadota</taxon>
        <taxon>Alphaproteobacteria</taxon>
        <taxon>Caulobacterales</taxon>
        <taxon>Caulobacterales incertae sedis</taxon>
        <taxon>Candidatus Phycosocius</taxon>
    </lineage>
</organism>